<keyword evidence="4 5" id="KW-0664">Pyridoxine biosynthesis</keyword>
<dbReference type="Gene3D" id="3.30.1370.170">
    <property type="match status" value="1"/>
</dbReference>
<dbReference type="PANTHER" id="PTHR10996:SF178">
    <property type="entry name" value="2-HYDROXYACID DEHYDROGENASE YGL185C-RELATED"/>
    <property type="match status" value="1"/>
</dbReference>
<dbReference type="GO" id="GO:0046983">
    <property type="term" value="F:protein dimerization activity"/>
    <property type="evidence" value="ECO:0007669"/>
    <property type="project" value="InterPro"/>
</dbReference>
<comment type="similarity">
    <text evidence="5">Belongs to the D-isomer specific 2-hydroxyacid dehydrogenase family. PdxB subfamily.</text>
</comment>
<feature type="binding site" evidence="5">
    <location>
        <position position="50"/>
    </location>
    <ligand>
        <name>substrate</name>
    </ligand>
</feature>
<dbReference type="CDD" id="cd12158">
    <property type="entry name" value="ErythrP_dh"/>
    <property type="match status" value="1"/>
</dbReference>
<dbReference type="RefSeq" id="WP_083702957.1">
    <property type="nucleotide sequence ID" value="NZ_FTMN01000002.1"/>
</dbReference>
<dbReference type="GO" id="GO:0030267">
    <property type="term" value="F:glyoxylate reductase (NADPH) activity"/>
    <property type="evidence" value="ECO:0007669"/>
    <property type="project" value="TreeGrafter"/>
</dbReference>
<dbReference type="InterPro" id="IPR029753">
    <property type="entry name" value="D-isomer_DH_CS"/>
</dbReference>
<dbReference type="GO" id="GO:0051287">
    <property type="term" value="F:NAD binding"/>
    <property type="evidence" value="ECO:0007669"/>
    <property type="project" value="InterPro"/>
</dbReference>
<evidence type="ECO:0000313" key="8">
    <source>
        <dbReference type="EMBL" id="SIQ12681.1"/>
    </source>
</evidence>
<evidence type="ECO:0000256" key="2">
    <source>
        <dbReference type="ARBA" id="ARBA00023002"/>
    </source>
</evidence>
<dbReference type="InterPro" id="IPR020921">
    <property type="entry name" value="Erythronate-4-P_DHase"/>
</dbReference>
<dbReference type="InterPro" id="IPR024531">
    <property type="entry name" value="Erythronate-4-P_DHase_dimer"/>
</dbReference>
<dbReference type="Gene3D" id="3.40.50.720">
    <property type="entry name" value="NAD(P)-binding Rossmann-like Domain"/>
    <property type="match status" value="2"/>
</dbReference>
<dbReference type="HAMAP" id="MF_01825">
    <property type="entry name" value="PdxB"/>
    <property type="match status" value="1"/>
</dbReference>
<dbReference type="Pfam" id="PF11890">
    <property type="entry name" value="DUF3410"/>
    <property type="match status" value="1"/>
</dbReference>
<feature type="binding site" evidence="5">
    <location>
        <position position="180"/>
    </location>
    <ligand>
        <name>NAD(+)</name>
        <dbReference type="ChEBI" id="CHEBI:57540"/>
    </ligand>
</feature>
<dbReference type="GO" id="GO:0008615">
    <property type="term" value="P:pyridoxine biosynthetic process"/>
    <property type="evidence" value="ECO:0007669"/>
    <property type="project" value="UniProtKB-UniRule"/>
</dbReference>
<feature type="active site" evidence="5">
    <location>
        <position position="242"/>
    </location>
</feature>
<keyword evidence="1 5" id="KW-0963">Cytoplasm</keyword>
<feature type="binding site" evidence="5">
    <location>
        <position position="151"/>
    </location>
    <ligand>
        <name>NAD(+)</name>
        <dbReference type="ChEBI" id="CHEBI:57540"/>
    </ligand>
</feature>
<dbReference type="eggNOG" id="COG0111">
    <property type="taxonomic scope" value="Bacteria"/>
</dbReference>
<dbReference type="EMBL" id="FTMN01000002">
    <property type="protein sequence ID" value="SIQ12681.1"/>
    <property type="molecule type" value="Genomic_DNA"/>
</dbReference>
<dbReference type="SUPFAM" id="SSF51735">
    <property type="entry name" value="NAD(P)-binding Rossmann-fold domains"/>
    <property type="match status" value="1"/>
</dbReference>
<dbReference type="NCBIfam" id="NF001309">
    <property type="entry name" value="PRK00257.1"/>
    <property type="match status" value="1"/>
</dbReference>
<feature type="binding site" evidence="5">
    <location>
        <position position="71"/>
    </location>
    <ligand>
        <name>substrate</name>
    </ligand>
</feature>
<dbReference type="InterPro" id="IPR038251">
    <property type="entry name" value="PdxB_dimer_sf"/>
</dbReference>
<reference evidence="9" key="1">
    <citation type="submission" date="2017-01" db="EMBL/GenBank/DDBJ databases">
        <authorList>
            <person name="Varghese N."/>
            <person name="Submissions S."/>
        </authorList>
    </citation>
    <scope>NUCLEOTIDE SEQUENCE [LARGE SCALE GENOMIC DNA]</scope>
    <source>
        <strain evidence="9">DSM 7027</strain>
    </source>
</reference>
<dbReference type="UniPathway" id="UPA00244">
    <property type="reaction ID" value="UER00310"/>
</dbReference>
<evidence type="ECO:0000256" key="5">
    <source>
        <dbReference type="HAMAP-Rule" id="MF_01825"/>
    </source>
</evidence>
<accession>A0A1N6Q7V7</accession>
<keyword evidence="2 5" id="KW-0560">Oxidoreductase</keyword>
<dbReference type="PROSITE" id="PS00065">
    <property type="entry name" value="D_2_HYDROXYACID_DH_1"/>
    <property type="match status" value="1"/>
</dbReference>
<dbReference type="GO" id="GO:0016618">
    <property type="term" value="F:hydroxypyruvate reductase [NAD(P)H] activity"/>
    <property type="evidence" value="ECO:0007669"/>
    <property type="project" value="TreeGrafter"/>
</dbReference>
<dbReference type="Proteomes" id="UP000186895">
    <property type="component" value="Unassembled WGS sequence"/>
</dbReference>
<comment type="subcellular location">
    <subcellularLocation>
        <location evidence="5">Cytoplasm</location>
    </subcellularLocation>
</comment>
<evidence type="ECO:0000313" key="9">
    <source>
        <dbReference type="Proteomes" id="UP000186895"/>
    </source>
</evidence>
<dbReference type="Pfam" id="PF02826">
    <property type="entry name" value="2-Hacid_dh_C"/>
    <property type="match status" value="1"/>
</dbReference>
<keyword evidence="9" id="KW-1185">Reference proteome</keyword>
<feature type="binding site" evidence="5">
    <location>
        <position position="262"/>
    </location>
    <ligand>
        <name>NAD(+)</name>
        <dbReference type="ChEBI" id="CHEBI:57540"/>
    </ligand>
</feature>
<evidence type="ECO:0000259" key="6">
    <source>
        <dbReference type="Pfam" id="PF02826"/>
    </source>
</evidence>
<dbReference type="InterPro" id="IPR006140">
    <property type="entry name" value="D-isomer_DH_NAD-bd"/>
</dbReference>
<dbReference type="STRING" id="49186.SAMN05421647_102328"/>
<feature type="binding site" evidence="5">
    <location>
        <position position="263"/>
    </location>
    <ligand>
        <name>substrate</name>
    </ligand>
</feature>
<feature type="domain" description="Erythronate-4-phosphate dehydrogenase dimerisation" evidence="7">
    <location>
        <begin position="295"/>
        <end position="377"/>
    </location>
</feature>
<feature type="active site" description="Proton donor" evidence="5">
    <location>
        <position position="259"/>
    </location>
</feature>
<dbReference type="EC" id="1.1.1.290" evidence="5"/>
<comment type="pathway">
    <text evidence="5">Cofactor biosynthesis; pyridoxine 5'-phosphate biosynthesis; pyridoxine 5'-phosphate from D-erythrose 4-phosphate: step 2/5.</text>
</comment>
<organism evidence="8 9">
    <name type="scientific">Marinobacterium stanieri</name>
    <dbReference type="NCBI Taxonomy" id="49186"/>
    <lineage>
        <taxon>Bacteria</taxon>
        <taxon>Pseudomonadati</taxon>
        <taxon>Pseudomonadota</taxon>
        <taxon>Gammaproteobacteria</taxon>
        <taxon>Oceanospirillales</taxon>
        <taxon>Oceanospirillaceae</taxon>
        <taxon>Marinobacterium</taxon>
    </lineage>
</organism>
<comment type="subunit">
    <text evidence="5">Homodimer.</text>
</comment>
<gene>
    <name evidence="5" type="primary">pdxB</name>
    <name evidence="8" type="ORF">SAMN05421647_102328</name>
</gene>
<evidence type="ECO:0000256" key="1">
    <source>
        <dbReference type="ARBA" id="ARBA00022490"/>
    </source>
</evidence>
<feature type="domain" description="D-isomer specific 2-hydroxyacid dehydrogenase NAD-binding" evidence="6">
    <location>
        <begin position="115"/>
        <end position="261"/>
    </location>
</feature>
<evidence type="ECO:0000259" key="7">
    <source>
        <dbReference type="Pfam" id="PF11890"/>
    </source>
</evidence>
<name>A0A1N6Q7V7_9GAMM</name>
<comment type="function">
    <text evidence="5">Catalyzes the oxidation of erythronate-4-phosphate to 3-hydroxy-2-oxo-4-phosphonooxybutanoate.</text>
</comment>
<dbReference type="InterPro" id="IPR036291">
    <property type="entry name" value="NAD(P)-bd_dom_sf"/>
</dbReference>
<dbReference type="AlphaFoldDB" id="A0A1N6Q7V7"/>
<dbReference type="InterPro" id="IPR050223">
    <property type="entry name" value="D-isomer_2-hydroxyacid_DH"/>
</dbReference>
<comment type="caution">
    <text evidence="5">Lacks conserved residue(s) required for the propagation of feature annotation.</text>
</comment>
<dbReference type="InterPro" id="IPR029752">
    <property type="entry name" value="D-isomer_DH_CS1"/>
</dbReference>
<dbReference type="PANTHER" id="PTHR10996">
    <property type="entry name" value="2-HYDROXYACID DEHYDROGENASE-RELATED"/>
    <property type="match status" value="1"/>
</dbReference>
<dbReference type="GO" id="GO:0005829">
    <property type="term" value="C:cytosol"/>
    <property type="evidence" value="ECO:0007669"/>
    <property type="project" value="TreeGrafter"/>
</dbReference>
<feature type="binding site" evidence="5">
    <location>
        <position position="237"/>
    </location>
    <ligand>
        <name>NAD(+)</name>
        <dbReference type="ChEBI" id="CHEBI:57540"/>
    </ligand>
</feature>
<sequence length="386" mass="42724">MTDLPLTIVADENIPALEPLFQHLGRLHTYPGRTLSPEQVRDADVLLVRSVTRVDERLLSGSSVRFVGTATIGTDHVDQDWLAQQGIGFSSAPGCNADSVVDYVLAALLHTAQDQRFDLRDKTLGIVGVGNVGHRLQGRLEQLGVELLLCDPPRAANEGTDGFVELEYLLRSSDIICMHTPLTRTGAWPTHHLLNADNMALLKPDVVLLNAGRGPVIDNAALLQLANARPQMSLILDVWEHEPWVDAELASRCRLATPHIAGYALDGKIRGTWMLYNALCEQLGRPADIGLSQVLPPSPVSSMKLNRPDNLLAPVRSVYDIYRDDRDFRAMLGDTETDIKLGFDRLRRFYPERREFVTLSLKGEVEPDAAQQFAALGFNCHWGNDD</sequence>
<protein>
    <recommendedName>
        <fullName evidence="5">Erythronate-4-phosphate dehydrogenase</fullName>
        <ecNumber evidence="5">1.1.1.290</ecNumber>
    </recommendedName>
</protein>
<keyword evidence="3 5" id="KW-0520">NAD</keyword>
<dbReference type="GO" id="GO:0033711">
    <property type="term" value="F:4-phosphoerythronate dehydrogenase activity"/>
    <property type="evidence" value="ECO:0007669"/>
    <property type="project" value="UniProtKB-EC"/>
</dbReference>
<comment type="catalytic activity">
    <reaction evidence="5">
        <text>4-phospho-D-erythronate + NAD(+) = (R)-3-hydroxy-2-oxo-4-phosphooxybutanoate + NADH + H(+)</text>
        <dbReference type="Rhea" id="RHEA:18829"/>
        <dbReference type="ChEBI" id="CHEBI:15378"/>
        <dbReference type="ChEBI" id="CHEBI:57540"/>
        <dbReference type="ChEBI" id="CHEBI:57945"/>
        <dbReference type="ChEBI" id="CHEBI:58538"/>
        <dbReference type="ChEBI" id="CHEBI:58766"/>
        <dbReference type="EC" id="1.1.1.290"/>
    </reaction>
</comment>
<evidence type="ECO:0000256" key="4">
    <source>
        <dbReference type="ARBA" id="ARBA00023096"/>
    </source>
</evidence>
<dbReference type="PROSITE" id="PS00671">
    <property type="entry name" value="D_2_HYDROXYACID_DH_3"/>
    <property type="match status" value="1"/>
</dbReference>
<proteinExistence type="inferred from homology"/>
<evidence type="ECO:0000256" key="3">
    <source>
        <dbReference type="ARBA" id="ARBA00023027"/>
    </source>
</evidence>
<feature type="active site" evidence="5">
    <location>
        <position position="213"/>
    </location>
</feature>
<dbReference type="SUPFAM" id="SSF52283">
    <property type="entry name" value="Formate/glycerate dehydrogenase catalytic domain-like"/>
    <property type="match status" value="1"/>
</dbReference>